<evidence type="ECO:0000313" key="1">
    <source>
        <dbReference type="EMBL" id="AHC39658.1"/>
    </source>
</evidence>
<dbReference type="KEGG" id="emr:EMUR_00355"/>
<keyword evidence="2" id="KW-1185">Reference proteome</keyword>
<sequence length="43" mass="5142">MALVVSVESYKLSCVRLFLFIVYSEYVIDVLKYHVFFYTVMLI</sequence>
<evidence type="ECO:0000313" key="2">
    <source>
        <dbReference type="Proteomes" id="UP000018689"/>
    </source>
</evidence>
<dbReference type="Proteomes" id="UP000018689">
    <property type="component" value="Chromosome"/>
</dbReference>
<dbReference type="PATRIC" id="fig|1423892.3.peg.70"/>
<gene>
    <name evidence="1" type="ORF">EMUR_00355</name>
</gene>
<reference evidence="1 2" key="1">
    <citation type="journal article" date="2014" name="Genome Announc.">
        <title>Complete Genome Sequence of Ehrlichia muris Strain AS145T, a Model Monocytotropic Ehrlichia Strain.</title>
        <authorList>
            <person name="Thirumalapura N.R."/>
            <person name="Qin X."/>
            <person name="Kuriakose J.A."/>
            <person name="Walker D.H."/>
        </authorList>
    </citation>
    <scope>NUCLEOTIDE SEQUENCE [LARGE SCALE GENOMIC DNA]</scope>
    <source>
        <strain evidence="2">AS154</strain>
    </source>
</reference>
<dbReference type="EMBL" id="CP006917">
    <property type="protein sequence ID" value="AHC39658.1"/>
    <property type="molecule type" value="Genomic_DNA"/>
</dbReference>
<name>V9R8N7_9RICK</name>
<proteinExistence type="predicted"/>
<protein>
    <submittedName>
        <fullName evidence="1">Uncharacterized protein</fullName>
    </submittedName>
</protein>
<dbReference type="HOGENOM" id="CLU_3232936_0_0_5"/>
<accession>V9R8N7</accession>
<organism evidence="1 2">
    <name type="scientific">Ehrlichia muris AS145</name>
    <dbReference type="NCBI Taxonomy" id="1423892"/>
    <lineage>
        <taxon>Bacteria</taxon>
        <taxon>Pseudomonadati</taxon>
        <taxon>Pseudomonadota</taxon>
        <taxon>Alphaproteobacteria</taxon>
        <taxon>Rickettsiales</taxon>
        <taxon>Anaplasmataceae</taxon>
        <taxon>Ehrlichia</taxon>
    </lineage>
</organism>
<dbReference type="STRING" id="1423892.EMUR_00355"/>
<dbReference type="AlphaFoldDB" id="V9R8N7"/>